<gene>
    <name evidence="2" type="ORF">AG1IA_08618</name>
</gene>
<evidence type="ECO:0000313" key="3">
    <source>
        <dbReference type="Proteomes" id="UP000011668"/>
    </source>
</evidence>
<feature type="compositionally biased region" description="Basic and acidic residues" evidence="1">
    <location>
        <begin position="105"/>
        <end position="114"/>
    </location>
</feature>
<feature type="region of interest" description="Disordered" evidence="1">
    <location>
        <begin position="76"/>
        <end position="114"/>
    </location>
</feature>
<evidence type="ECO:0000313" key="2">
    <source>
        <dbReference type="EMBL" id="ELU37355.1"/>
    </source>
</evidence>
<protein>
    <submittedName>
        <fullName evidence="2">Uncharacterized protein</fullName>
    </submittedName>
</protein>
<dbReference type="EMBL" id="AFRT01002695">
    <property type="protein sequence ID" value="ELU37355.1"/>
    <property type="molecule type" value="Genomic_DNA"/>
</dbReference>
<reference evidence="2 3" key="1">
    <citation type="journal article" date="2013" name="Nat. Commun.">
        <title>The evolution and pathogenic mechanisms of the rice sheath blight pathogen.</title>
        <authorList>
            <person name="Zheng A."/>
            <person name="Lin R."/>
            <person name="Xu L."/>
            <person name="Qin P."/>
            <person name="Tang C."/>
            <person name="Ai P."/>
            <person name="Zhang D."/>
            <person name="Liu Y."/>
            <person name="Sun Z."/>
            <person name="Feng H."/>
            <person name="Wang Y."/>
            <person name="Chen Y."/>
            <person name="Liang X."/>
            <person name="Fu R."/>
            <person name="Li Q."/>
            <person name="Zhang J."/>
            <person name="Yu X."/>
            <person name="Xie Z."/>
            <person name="Ding L."/>
            <person name="Guan P."/>
            <person name="Tang J."/>
            <person name="Liang Y."/>
            <person name="Wang S."/>
            <person name="Deng Q."/>
            <person name="Li S."/>
            <person name="Zhu J."/>
            <person name="Wang L."/>
            <person name="Liu H."/>
            <person name="Li P."/>
        </authorList>
    </citation>
    <scope>NUCLEOTIDE SEQUENCE [LARGE SCALE GENOMIC DNA]</scope>
    <source>
        <strain evidence="3">AG-1 IA</strain>
    </source>
</reference>
<keyword evidence="3" id="KW-1185">Reference proteome</keyword>
<comment type="caution">
    <text evidence="2">The sequence shown here is derived from an EMBL/GenBank/DDBJ whole genome shotgun (WGS) entry which is preliminary data.</text>
</comment>
<name>L8WHF3_THACA</name>
<evidence type="ECO:0000256" key="1">
    <source>
        <dbReference type="SAM" id="MobiDB-lite"/>
    </source>
</evidence>
<dbReference type="Proteomes" id="UP000011668">
    <property type="component" value="Unassembled WGS sequence"/>
</dbReference>
<dbReference type="HOGENOM" id="CLU_2122744_0_0_1"/>
<accession>L8WHF3</accession>
<sequence>MLGIVFQLDPSPPQTLGDGRQRHCSGRSNWGLRSIESSVPPNSASGCFGDCPGKYSCCSTACLESMSLMAEVKGRTSEGMHSYSLDNGSRRNLEEAGASTNGLSRPERKVGLLS</sequence>
<organism evidence="2 3">
    <name type="scientific">Thanatephorus cucumeris (strain AG1-IA)</name>
    <name type="common">Rice sheath blight fungus</name>
    <name type="synonym">Rhizoctonia solani</name>
    <dbReference type="NCBI Taxonomy" id="983506"/>
    <lineage>
        <taxon>Eukaryota</taxon>
        <taxon>Fungi</taxon>
        <taxon>Dikarya</taxon>
        <taxon>Basidiomycota</taxon>
        <taxon>Agaricomycotina</taxon>
        <taxon>Agaricomycetes</taxon>
        <taxon>Cantharellales</taxon>
        <taxon>Ceratobasidiaceae</taxon>
        <taxon>Rhizoctonia</taxon>
        <taxon>Rhizoctonia solani AG-1</taxon>
    </lineage>
</organism>
<dbReference type="AlphaFoldDB" id="L8WHF3"/>
<proteinExistence type="predicted"/>